<dbReference type="AlphaFoldDB" id="A0A378JLD2"/>
<name>A0A378JLD2_9GAMM</name>
<dbReference type="EMBL" id="UGOD01000001">
    <property type="protein sequence ID" value="STX51498.1"/>
    <property type="molecule type" value="Genomic_DNA"/>
</dbReference>
<keyword evidence="2" id="KW-1185">Reference proteome</keyword>
<dbReference type="RefSeq" id="WP_115331131.1">
    <property type="nucleotide sequence ID" value="NZ_CAAAHP010000001.1"/>
</dbReference>
<evidence type="ECO:0000313" key="2">
    <source>
        <dbReference type="Proteomes" id="UP000254794"/>
    </source>
</evidence>
<evidence type="ECO:0000313" key="1">
    <source>
        <dbReference type="EMBL" id="STX51498.1"/>
    </source>
</evidence>
<dbReference type="Gene3D" id="1.20.910.10">
    <property type="entry name" value="Heme oxygenase-like"/>
    <property type="match status" value="1"/>
</dbReference>
<dbReference type="OrthoDB" id="4269803at2"/>
<accession>A0A378JLD2</accession>
<dbReference type="InterPro" id="IPR016084">
    <property type="entry name" value="Haem_Oase-like_multi-hlx"/>
</dbReference>
<gene>
    <name evidence="1" type="ORF">NCTC13316_01593</name>
</gene>
<dbReference type="Proteomes" id="UP000254794">
    <property type="component" value="Unassembled WGS sequence"/>
</dbReference>
<protein>
    <submittedName>
        <fullName evidence="1">Domain of Uncharacterized Function with PDB structure</fullName>
    </submittedName>
</protein>
<proteinExistence type="predicted"/>
<dbReference type="InterPro" id="IPR024477">
    <property type="entry name" value="DUF3865_CADD-like"/>
</dbReference>
<dbReference type="Pfam" id="PF12981">
    <property type="entry name" value="DUF3865"/>
    <property type="match status" value="1"/>
</dbReference>
<reference evidence="1 2" key="1">
    <citation type="submission" date="2018-06" db="EMBL/GenBank/DDBJ databases">
        <authorList>
            <consortium name="Pathogen Informatics"/>
            <person name="Doyle S."/>
        </authorList>
    </citation>
    <scope>NUCLEOTIDE SEQUENCE [LARGE SCALE GENOMIC DNA]</scope>
    <source>
        <strain evidence="1 2">NCTC13316</strain>
    </source>
</reference>
<sequence length="231" mass="27176">MQRITLDKRNNQFTAKILNYFNDLKPYSTPYLEWLSMEHYQFSLNNTRFLMTSHMQTKSLIDQGVSKALLDNYNEEKNHARMYQHALKKIGLDVSKRIPFAATKQFFTKLETMIQCNASRTLGVMYATETAAIFEHTLFKKISDEIYQRHGLLFTNSRLKQFHDLHLDGVEQAHKDELGIFIDHTKENVDPNIYLQEKEVLDGAFEAIEAMEVWWSNLIKVQEQLDELNYA</sequence>
<organism evidence="1 2">
    <name type="scientific">Legionella busanensis</name>
    <dbReference type="NCBI Taxonomy" id="190655"/>
    <lineage>
        <taxon>Bacteria</taxon>
        <taxon>Pseudomonadati</taxon>
        <taxon>Pseudomonadota</taxon>
        <taxon>Gammaproteobacteria</taxon>
        <taxon>Legionellales</taxon>
        <taxon>Legionellaceae</taxon>
        <taxon>Legionella</taxon>
    </lineage>
</organism>